<dbReference type="GO" id="GO:0019752">
    <property type="term" value="P:carboxylic acid metabolic process"/>
    <property type="evidence" value="ECO:0007669"/>
    <property type="project" value="InterPro"/>
</dbReference>
<evidence type="ECO:0000313" key="3">
    <source>
        <dbReference type="EMBL" id="GAG66169.1"/>
    </source>
</evidence>
<reference evidence="3" key="1">
    <citation type="journal article" date="2014" name="Front. Microbiol.">
        <title>High frequency of phylogenetically diverse reductive dehalogenase-homologous genes in deep subseafloor sedimentary metagenomes.</title>
        <authorList>
            <person name="Kawai M."/>
            <person name="Futagami T."/>
            <person name="Toyoda A."/>
            <person name="Takaki Y."/>
            <person name="Nishi S."/>
            <person name="Hori S."/>
            <person name="Arai W."/>
            <person name="Tsubouchi T."/>
            <person name="Morono Y."/>
            <person name="Uchiyama I."/>
            <person name="Ito T."/>
            <person name="Fujiyama A."/>
            <person name="Inagaki F."/>
            <person name="Takami H."/>
        </authorList>
    </citation>
    <scope>NUCLEOTIDE SEQUENCE</scope>
    <source>
        <strain evidence="3">Expedition CK06-06</strain>
    </source>
</reference>
<evidence type="ECO:0000259" key="2">
    <source>
        <dbReference type="PROSITE" id="PS50991"/>
    </source>
</evidence>
<dbReference type="Gene3D" id="3.20.20.70">
    <property type="entry name" value="Aldolase class I"/>
    <property type="match status" value="1"/>
</dbReference>
<organism evidence="3">
    <name type="scientific">marine sediment metagenome</name>
    <dbReference type="NCBI Taxonomy" id="412755"/>
    <lineage>
        <taxon>unclassified sequences</taxon>
        <taxon>metagenomes</taxon>
        <taxon>ecological metagenomes</taxon>
    </lineage>
</organism>
<proteinExistence type="predicted"/>
<accession>X0ZAA5</accession>
<gene>
    <name evidence="3" type="ORF">S01H4_10596</name>
</gene>
<dbReference type="InterPro" id="IPR002034">
    <property type="entry name" value="AIPM/Hcit_synth_CS"/>
</dbReference>
<dbReference type="Pfam" id="PF00682">
    <property type="entry name" value="HMGL-like"/>
    <property type="match status" value="1"/>
</dbReference>
<name>X0ZAA5_9ZZZZ</name>
<dbReference type="InterPro" id="IPR013785">
    <property type="entry name" value="Aldolase_TIM"/>
</dbReference>
<feature type="domain" description="Pyruvate carboxyltransferase" evidence="2">
    <location>
        <begin position="6"/>
        <end position="201"/>
    </location>
</feature>
<feature type="non-terminal residue" evidence="3">
    <location>
        <position position="201"/>
    </location>
</feature>
<dbReference type="EMBL" id="BART01004090">
    <property type="protein sequence ID" value="GAG66169.1"/>
    <property type="molecule type" value="Genomic_DNA"/>
</dbReference>
<keyword evidence="1" id="KW-0808">Transferase</keyword>
<dbReference type="InterPro" id="IPR000891">
    <property type="entry name" value="PYR_CT"/>
</dbReference>
<dbReference type="PROSITE" id="PS50991">
    <property type="entry name" value="PYR_CT"/>
    <property type="match status" value="1"/>
</dbReference>
<dbReference type="AlphaFoldDB" id="X0ZAA5"/>
<dbReference type="GO" id="GO:0046912">
    <property type="term" value="F:acyltransferase activity, acyl groups converted into alkyl on transfer"/>
    <property type="evidence" value="ECO:0007669"/>
    <property type="project" value="InterPro"/>
</dbReference>
<dbReference type="PROSITE" id="PS00815">
    <property type="entry name" value="AIPM_HOMOCIT_SYNTH_1"/>
    <property type="match status" value="1"/>
</dbReference>
<dbReference type="PANTHER" id="PTHR42880">
    <property type="entry name" value="HOMOCITRATE SYNTHASE"/>
    <property type="match status" value="1"/>
</dbReference>
<protein>
    <recommendedName>
        <fullName evidence="2">Pyruvate carboxyltransferase domain-containing protein</fullName>
    </recommendedName>
</protein>
<dbReference type="PANTHER" id="PTHR42880:SF2">
    <property type="entry name" value="(R)-CITRAMALATE SYNTHASE CIMA"/>
    <property type="match status" value="1"/>
</dbReference>
<sequence>MAKRRVKVLDTTLRDGEQTPGVALAPEQKLEIARALDDLGVDIIEAGAAITSDGERQAIKLISNAGLDAEICSLVRALRSDVDAALACDVDSVHLVVPTSDIHLKHKLKKSRQEVKRVSLDAARYALDHGLVVEFSAEDATRTDPTFLQEFLSAAVKEGVQRVCVCDTVGVLTPERANELFSKLTKIVKVPVAAHCHDDFG</sequence>
<comment type="caution">
    <text evidence="3">The sequence shown here is derived from an EMBL/GenBank/DDBJ whole genome shotgun (WGS) entry which is preliminary data.</text>
</comment>
<dbReference type="SUPFAM" id="SSF51569">
    <property type="entry name" value="Aldolase"/>
    <property type="match status" value="1"/>
</dbReference>
<evidence type="ECO:0000256" key="1">
    <source>
        <dbReference type="ARBA" id="ARBA00022679"/>
    </source>
</evidence>